<evidence type="ECO:0000313" key="3">
    <source>
        <dbReference type="Proteomes" id="UP000295096"/>
    </source>
</evidence>
<comment type="caution">
    <text evidence="2">The sequence shown here is derived from an EMBL/GenBank/DDBJ whole genome shotgun (WGS) entry which is preliminary data.</text>
</comment>
<dbReference type="OrthoDB" id="9778934at2"/>
<dbReference type="SUPFAM" id="SSF103515">
    <property type="entry name" value="Autotransporter"/>
    <property type="match status" value="1"/>
</dbReference>
<gene>
    <name evidence="2" type="ORF">E2C06_12970</name>
</gene>
<reference evidence="2 3" key="1">
    <citation type="journal article" date="2016" name="J. Microbiol.">
        <title>Dankookia rubra gen. nov., sp. nov., an alphaproteobacterium isolated from sediment of a shallow stream.</title>
        <authorList>
            <person name="Kim W.H."/>
            <person name="Kim D.H."/>
            <person name="Kang K."/>
            <person name="Ahn T.Y."/>
        </authorList>
    </citation>
    <scope>NUCLEOTIDE SEQUENCE [LARGE SCALE GENOMIC DNA]</scope>
    <source>
        <strain evidence="2 3">JCM30602</strain>
    </source>
</reference>
<keyword evidence="1" id="KW-0732">Signal</keyword>
<feature type="signal peptide" evidence="1">
    <location>
        <begin position="1"/>
        <end position="30"/>
    </location>
</feature>
<dbReference type="GO" id="GO:0009279">
    <property type="term" value="C:cell outer membrane"/>
    <property type="evidence" value="ECO:0007669"/>
    <property type="project" value="InterPro"/>
</dbReference>
<name>A0A4R5QGP0_9PROT</name>
<evidence type="ECO:0000256" key="1">
    <source>
        <dbReference type="SAM" id="SignalP"/>
    </source>
</evidence>
<dbReference type="RefSeq" id="WP_133289034.1">
    <property type="nucleotide sequence ID" value="NZ_SMSJ01000014.1"/>
</dbReference>
<dbReference type="InterPro" id="IPR007939">
    <property type="entry name" value="Cu-R_B_prcur"/>
</dbReference>
<dbReference type="AlphaFoldDB" id="A0A4R5QGP0"/>
<evidence type="ECO:0000313" key="2">
    <source>
        <dbReference type="EMBL" id="TDH62093.1"/>
    </source>
</evidence>
<keyword evidence="3" id="KW-1185">Reference proteome</keyword>
<protein>
    <submittedName>
        <fullName evidence="2">Copper resistance protein B</fullName>
    </submittedName>
</protein>
<sequence length="265" mass="29382">MRGARSPAAKLAVSALATVLAATFIPAAHAQQGGTASPIYLGSMMAASGVQPVTDNQIFSHLLLNQLEDRSTGSRNRFRWEGQGWIGTDYDRLWLKSEGNVNRTGTMSDGRQEALYGRAISTYFDLQAGVRTDLDSSRGRTWAALGVQGLAVYWFDLEATVYASDSGHFAARLEGSYDLLITQRLILQPQAELNFYSKDDRGRGVGSGLSSFDTGLRLRYEISRKFAPYVGVTYEERFGHSADFARREGERAHDLRFVFGARIWF</sequence>
<feature type="chain" id="PRO_5020474451" evidence="1">
    <location>
        <begin position="31"/>
        <end position="265"/>
    </location>
</feature>
<dbReference type="GO" id="GO:0006878">
    <property type="term" value="P:intracellular copper ion homeostasis"/>
    <property type="evidence" value="ECO:0007669"/>
    <property type="project" value="InterPro"/>
</dbReference>
<dbReference type="GO" id="GO:0005507">
    <property type="term" value="F:copper ion binding"/>
    <property type="evidence" value="ECO:0007669"/>
    <property type="project" value="InterPro"/>
</dbReference>
<dbReference type="InterPro" id="IPR036709">
    <property type="entry name" value="Autotransporte_beta_dom_sf"/>
</dbReference>
<dbReference type="EMBL" id="SMSJ01000014">
    <property type="protein sequence ID" value="TDH62093.1"/>
    <property type="molecule type" value="Genomic_DNA"/>
</dbReference>
<accession>A0A4R5QGP0</accession>
<dbReference type="Proteomes" id="UP000295096">
    <property type="component" value="Unassembled WGS sequence"/>
</dbReference>
<organism evidence="2 3">
    <name type="scientific">Dankookia rubra</name>
    <dbReference type="NCBI Taxonomy" id="1442381"/>
    <lineage>
        <taxon>Bacteria</taxon>
        <taxon>Pseudomonadati</taxon>
        <taxon>Pseudomonadota</taxon>
        <taxon>Alphaproteobacteria</taxon>
        <taxon>Acetobacterales</taxon>
        <taxon>Roseomonadaceae</taxon>
        <taxon>Dankookia</taxon>
    </lineage>
</organism>
<proteinExistence type="predicted"/>
<dbReference type="Pfam" id="PF05275">
    <property type="entry name" value="CopB"/>
    <property type="match status" value="1"/>
</dbReference>